<reference evidence="2" key="1">
    <citation type="journal article" date="2022" name="bioRxiv">
        <title>Sequencing and chromosome-scale assembly of the giantPleurodeles waltlgenome.</title>
        <authorList>
            <person name="Brown T."/>
            <person name="Elewa A."/>
            <person name="Iarovenko S."/>
            <person name="Subramanian E."/>
            <person name="Araus A.J."/>
            <person name="Petzold A."/>
            <person name="Susuki M."/>
            <person name="Suzuki K.-i.T."/>
            <person name="Hayashi T."/>
            <person name="Toyoda A."/>
            <person name="Oliveira C."/>
            <person name="Osipova E."/>
            <person name="Leigh N.D."/>
            <person name="Simon A."/>
            <person name="Yun M.H."/>
        </authorList>
    </citation>
    <scope>NUCLEOTIDE SEQUENCE</scope>
    <source>
        <strain evidence="2">20211129_DDA</strain>
        <tissue evidence="2">Liver</tissue>
    </source>
</reference>
<evidence type="ECO:0000313" key="3">
    <source>
        <dbReference type="Proteomes" id="UP001066276"/>
    </source>
</evidence>
<protein>
    <submittedName>
        <fullName evidence="2">Uncharacterized protein</fullName>
    </submittedName>
</protein>
<proteinExistence type="predicted"/>
<dbReference type="AlphaFoldDB" id="A0AAV7UUQ8"/>
<comment type="caution">
    <text evidence="2">The sequence shown here is derived from an EMBL/GenBank/DDBJ whole genome shotgun (WGS) entry which is preliminary data.</text>
</comment>
<feature type="region of interest" description="Disordered" evidence="1">
    <location>
        <begin position="35"/>
        <end position="126"/>
    </location>
</feature>
<dbReference type="Proteomes" id="UP001066276">
    <property type="component" value="Chromosome 2_2"/>
</dbReference>
<feature type="compositionally biased region" description="Basic and acidic residues" evidence="1">
    <location>
        <begin position="82"/>
        <end position="126"/>
    </location>
</feature>
<keyword evidence="3" id="KW-1185">Reference proteome</keyword>
<organism evidence="2 3">
    <name type="scientific">Pleurodeles waltl</name>
    <name type="common">Iberian ribbed newt</name>
    <dbReference type="NCBI Taxonomy" id="8319"/>
    <lineage>
        <taxon>Eukaryota</taxon>
        <taxon>Metazoa</taxon>
        <taxon>Chordata</taxon>
        <taxon>Craniata</taxon>
        <taxon>Vertebrata</taxon>
        <taxon>Euteleostomi</taxon>
        <taxon>Amphibia</taxon>
        <taxon>Batrachia</taxon>
        <taxon>Caudata</taxon>
        <taxon>Salamandroidea</taxon>
        <taxon>Salamandridae</taxon>
        <taxon>Pleurodelinae</taxon>
        <taxon>Pleurodeles</taxon>
    </lineage>
</organism>
<sequence>MREEVCGPSPFGKPRPSVKRRAALGSDWAARVWLRPRLGPTTGGKASAQNEKPRKRLNAWEHHRPLNGATVREPKQVYSKGRSAEERTSALHRETVGQRLRRAPDPACKKDMPGRSNEQETRHRRG</sequence>
<accession>A0AAV7UUQ8</accession>
<feature type="region of interest" description="Disordered" evidence="1">
    <location>
        <begin position="1"/>
        <end position="22"/>
    </location>
</feature>
<gene>
    <name evidence="2" type="ORF">NDU88_000673</name>
</gene>
<name>A0AAV7UUQ8_PLEWA</name>
<evidence type="ECO:0000256" key="1">
    <source>
        <dbReference type="SAM" id="MobiDB-lite"/>
    </source>
</evidence>
<dbReference type="EMBL" id="JANPWB010000004">
    <property type="protein sequence ID" value="KAJ1191357.1"/>
    <property type="molecule type" value="Genomic_DNA"/>
</dbReference>
<evidence type="ECO:0000313" key="2">
    <source>
        <dbReference type="EMBL" id="KAJ1191357.1"/>
    </source>
</evidence>